<protein>
    <submittedName>
        <fullName evidence="1">Uncharacterized protein</fullName>
    </submittedName>
</protein>
<sequence length="283" mass="31534">MKCHGQSNKSTHCQMPASEIMYLLSLIYASALINPHVCFTCPPNFRKADGGVCFVVERDTFKFCDAAAYCASYGEGKKQLVYLIGRNILRLPRLVGDVHGVHTGLNFLLEPPNMGTLVWRDLDPNSPEYTATEEAICYENRSMETSSRDFPMWIPKERLICSVPSYGSRYMPQTICEYGGNLPDDHRQVRFLSSFPKPLSALVHSDARLSGCDHMVTARTKLDCARSCALKLTCRSIYHDSGTNSCVHMMHADSLLSLSTGSRGSGWVRFAKTSLVININGEM</sequence>
<comment type="caution">
    <text evidence="1">The sequence shown here is derived from an EMBL/GenBank/DDBJ whole genome shotgun (WGS) entry which is preliminary data.</text>
</comment>
<dbReference type="EMBL" id="NIRI02000076">
    <property type="protein sequence ID" value="KAG5442360.1"/>
    <property type="molecule type" value="Genomic_DNA"/>
</dbReference>
<evidence type="ECO:0000313" key="2">
    <source>
        <dbReference type="Proteomes" id="UP000286415"/>
    </source>
</evidence>
<dbReference type="SUPFAM" id="SSF57414">
    <property type="entry name" value="Hairpin loop containing domain-like"/>
    <property type="match status" value="1"/>
</dbReference>
<dbReference type="SUPFAM" id="SSF56436">
    <property type="entry name" value="C-type lectin-like"/>
    <property type="match status" value="1"/>
</dbReference>
<dbReference type="AlphaFoldDB" id="A0A3R7GKD2"/>
<dbReference type="InParanoid" id="A0A3R7GKD2"/>
<evidence type="ECO:0000313" key="1">
    <source>
        <dbReference type="EMBL" id="KAG5442360.1"/>
    </source>
</evidence>
<keyword evidence="2" id="KW-1185">Reference proteome</keyword>
<name>A0A3R7GKD2_CLOSI</name>
<proteinExistence type="predicted"/>
<organism evidence="1 2">
    <name type="scientific">Clonorchis sinensis</name>
    <name type="common">Chinese liver fluke</name>
    <dbReference type="NCBI Taxonomy" id="79923"/>
    <lineage>
        <taxon>Eukaryota</taxon>
        <taxon>Metazoa</taxon>
        <taxon>Spiralia</taxon>
        <taxon>Lophotrochozoa</taxon>
        <taxon>Platyhelminthes</taxon>
        <taxon>Trematoda</taxon>
        <taxon>Digenea</taxon>
        <taxon>Opisthorchiida</taxon>
        <taxon>Opisthorchiata</taxon>
        <taxon>Opisthorchiidae</taxon>
        <taxon>Clonorchis</taxon>
    </lineage>
</organism>
<accession>A0A3R7GKD2</accession>
<dbReference type="Proteomes" id="UP000286415">
    <property type="component" value="Unassembled WGS sequence"/>
</dbReference>
<reference evidence="1 2" key="2">
    <citation type="journal article" date="2021" name="Genomics">
        <title>High-quality reference genome for Clonorchis sinensis.</title>
        <authorList>
            <person name="Young N.D."/>
            <person name="Stroehlein A.J."/>
            <person name="Kinkar L."/>
            <person name="Wang T."/>
            <person name="Sohn W.M."/>
            <person name="Chang B.C.H."/>
            <person name="Kaur P."/>
            <person name="Weisz D."/>
            <person name="Dudchenko O."/>
            <person name="Aiden E.L."/>
            <person name="Korhonen P.K."/>
            <person name="Gasser R.B."/>
        </authorList>
    </citation>
    <scope>NUCLEOTIDE SEQUENCE [LARGE SCALE GENOMIC DNA]</scope>
    <source>
        <strain evidence="1">Cs-k2</strain>
    </source>
</reference>
<dbReference type="InterPro" id="IPR016187">
    <property type="entry name" value="CTDL_fold"/>
</dbReference>
<gene>
    <name evidence="1" type="ORF">CSKR_109276</name>
</gene>
<dbReference type="OrthoDB" id="6240229at2759"/>
<reference evidence="1 2" key="1">
    <citation type="journal article" date="2018" name="Biotechnol. Adv.">
        <title>Improved genomic resources and new bioinformatic workflow for the carcinogenic parasite Clonorchis sinensis: Biotechnological implications.</title>
        <authorList>
            <person name="Wang D."/>
            <person name="Korhonen P.K."/>
            <person name="Gasser R.B."/>
            <person name="Young N.D."/>
        </authorList>
    </citation>
    <scope>NUCLEOTIDE SEQUENCE [LARGE SCALE GENOMIC DNA]</scope>
    <source>
        <strain evidence="1">Cs-k2</strain>
    </source>
</reference>